<evidence type="ECO:0008006" key="3">
    <source>
        <dbReference type="Google" id="ProtNLM"/>
    </source>
</evidence>
<evidence type="ECO:0000313" key="1">
    <source>
        <dbReference type="EMBL" id="KYH25498.1"/>
    </source>
</evidence>
<dbReference type="RefSeq" id="WP_066382362.1">
    <property type="nucleotide sequence ID" value="NZ_LTAZ01000005.1"/>
</dbReference>
<comment type="caution">
    <text evidence="1">The sequence shown here is derived from an EMBL/GenBank/DDBJ whole genome shotgun (WGS) entry which is preliminary data.</text>
</comment>
<gene>
    <name evidence="1" type="ORF">HAPAU_21710</name>
</gene>
<dbReference type="OrthoDB" id="157374at2157"/>
<accession>A0A151ACT4</accession>
<keyword evidence="2" id="KW-1185">Reference proteome</keyword>
<evidence type="ECO:0000313" key="2">
    <source>
        <dbReference type="Proteomes" id="UP000075321"/>
    </source>
</evidence>
<protein>
    <recommendedName>
        <fullName evidence="3">DHHA1 domain protein</fullName>
    </recommendedName>
</protein>
<sequence>MSTTGRSVADTDLAATLAEARFVRVAPRAEGDAIAAAGILLRALAARSTPFQARVVPPTEDPPADATVPIGFPDGIGADERPASATAADLVRELGSEPAPELAFAGCLLGGDPEAAEVDLERRGGVGIPTADLADGLAHSTLFHAGFSGDETAIGAELAGLVDDDRTVASLAALEAVGSEAASEHAGTAIERALRPHTTPEGPFETAEGFADVLDCLARDAPGIALALAMGHDVRTNALEAWRTHSTATHEAIRTAETGRYDGLFVARIEEGPVETVARLLRDFRSPEPVVLVVSDGEAGAASLTDRVDEPMETAAAAVDGVGGGTPFQGIARFGCPPEAFLEAFREAMA</sequence>
<reference evidence="1 2" key="1">
    <citation type="submission" date="2016-02" db="EMBL/GenBank/DDBJ databases">
        <title>Genome sequence of Halalkalicoccus paucihalophilus DSM 24557.</title>
        <authorList>
            <person name="Poehlein A."/>
            <person name="Daniel R."/>
        </authorList>
    </citation>
    <scope>NUCLEOTIDE SEQUENCE [LARGE SCALE GENOMIC DNA]</scope>
    <source>
        <strain evidence="1 2">DSM 24557</strain>
    </source>
</reference>
<organism evidence="1 2">
    <name type="scientific">Halalkalicoccus paucihalophilus</name>
    <dbReference type="NCBI Taxonomy" id="1008153"/>
    <lineage>
        <taxon>Archaea</taxon>
        <taxon>Methanobacteriati</taxon>
        <taxon>Methanobacteriota</taxon>
        <taxon>Stenosarchaea group</taxon>
        <taxon>Halobacteria</taxon>
        <taxon>Halobacteriales</taxon>
        <taxon>Halococcaceae</taxon>
        <taxon>Halalkalicoccus</taxon>
    </lineage>
</organism>
<dbReference type="AlphaFoldDB" id="A0A151ACT4"/>
<dbReference type="Proteomes" id="UP000075321">
    <property type="component" value="Unassembled WGS sequence"/>
</dbReference>
<dbReference type="EMBL" id="LTAZ01000005">
    <property type="protein sequence ID" value="KYH25498.1"/>
    <property type="molecule type" value="Genomic_DNA"/>
</dbReference>
<name>A0A151ACT4_9EURY</name>
<dbReference type="PATRIC" id="fig|1008153.3.peg.2210"/>
<proteinExistence type="predicted"/>